<feature type="non-terminal residue" evidence="9">
    <location>
        <position position="400"/>
    </location>
</feature>
<comment type="similarity">
    <text evidence="2">Belongs to the methyltransferase superfamily. Trimethylguanosine synthase family.</text>
</comment>
<dbReference type="Gene3D" id="3.40.50.150">
    <property type="entry name" value="Vaccinia Virus protein VP39"/>
    <property type="match status" value="1"/>
</dbReference>
<accession>A0A077QZC5</accession>
<evidence type="ECO:0000256" key="6">
    <source>
        <dbReference type="ARBA" id="ARBA00049075"/>
    </source>
</evidence>
<evidence type="ECO:0000256" key="3">
    <source>
        <dbReference type="ARBA" id="ARBA00047418"/>
    </source>
</evidence>
<dbReference type="PANTHER" id="PTHR14741:SF32">
    <property type="entry name" value="TRIMETHYLGUANOSINE SYNTHASE"/>
    <property type="match status" value="1"/>
</dbReference>
<organism evidence="9">
    <name type="scientific">Melanopsichium pennsylvanicum 4</name>
    <dbReference type="NCBI Taxonomy" id="1398559"/>
    <lineage>
        <taxon>Eukaryota</taxon>
        <taxon>Fungi</taxon>
        <taxon>Dikarya</taxon>
        <taxon>Basidiomycota</taxon>
        <taxon>Ustilaginomycotina</taxon>
        <taxon>Ustilaginomycetes</taxon>
        <taxon>Ustilaginales</taxon>
        <taxon>Ustilaginaceae</taxon>
        <taxon>Melanopsichium</taxon>
    </lineage>
</organism>
<dbReference type="InterPro" id="IPR019012">
    <property type="entry name" value="RNA_cap_Gua-N2-MeTrfase"/>
</dbReference>
<evidence type="ECO:0000256" key="4">
    <source>
        <dbReference type="ARBA" id="ARBA00048740"/>
    </source>
</evidence>
<dbReference type="AlphaFoldDB" id="A0A077QZC5"/>
<proteinExistence type="inferred from homology"/>
<feature type="compositionally biased region" description="Acidic residues" evidence="8">
    <location>
        <begin position="209"/>
        <end position="220"/>
    </location>
</feature>
<sequence>MRNKRKRNSVASFVQYLDPSSNSAIPSSPRHNLSAYHPHLEISTLDTPSFSEYNSLITHCLVHPSQFPPNLVKYWRHRFSLFSLYSQGCLLDQQSWYSVTPECVAYRIAKRCATDGVVVDLFAGAGGNAIQFAMTCARVIAIEKDELKMRLAKWNAKVYGVDDRILFICGDSIQFLNKLIQWRSRSNENKSNKNENANPEQAELVKQNDDDDDDDDDDDQKEANDDVWNGITSADLENVQVVFLSPPWGGVDYAQPLLSTINTATTADQINSSTNYYNPQSSSLYHLSSIQPIHGNKLFKIVHSAFNTPNIAYYLPRNTNLASLSNLSDHVFEFEQQAKEKEFSPNSASQMQESNQTLDNRIKVKVEYQYVNYGAKLSSLTAYYGRLANDWNDELDDWRR</sequence>
<dbReference type="InterPro" id="IPR029063">
    <property type="entry name" value="SAM-dependent_MTases_sf"/>
</dbReference>
<dbReference type="GO" id="GO:0071164">
    <property type="term" value="F:RNA cap trimethylguanosine synthase activity"/>
    <property type="evidence" value="ECO:0007669"/>
    <property type="project" value="TreeGrafter"/>
</dbReference>
<evidence type="ECO:0000313" key="9">
    <source>
        <dbReference type="EMBL" id="CDI51857.1"/>
    </source>
</evidence>
<keyword evidence="9" id="KW-0489">Methyltransferase</keyword>
<comment type="catalytic activity">
    <reaction evidence="6">
        <text>a 5'-end (N(7)-methyl 5'-triphosphoguanosine)-ribonucleoside in snRNA + S-adenosyl-L-methionine = a 5'-end (N(2),N(7)-dimethyl 5'-triphosphoguanosine)-ribonucleoside in snRNA + S-adenosyl-L-homocysteine + H(+)</text>
        <dbReference type="Rhea" id="RHEA:78471"/>
        <dbReference type="Rhea" id="RHEA-COMP:19085"/>
        <dbReference type="Rhea" id="RHEA-COMP:19087"/>
        <dbReference type="ChEBI" id="CHEBI:15378"/>
        <dbReference type="ChEBI" id="CHEBI:57856"/>
        <dbReference type="ChEBI" id="CHEBI:59789"/>
        <dbReference type="ChEBI" id="CHEBI:156461"/>
        <dbReference type="ChEBI" id="CHEBI:172880"/>
    </reaction>
    <physiologicalReaction direction="left-to-right" evidence="6">
        <dbReference type="Rhea" id="RHEA:78472"/>
    </physiologicalReaction>
</comment>
<dbReference type="CDD" id="cd02440">
    <property type="entry name" value="AdoMet_MTases"/>
    <property type="match status" value="1"/>
</dbReference>
<evidence type="ECO:0000256" key="1">
    <source>
        <dbReference type="ARBA" id="ARBA00018517"/>
    </source>
</evidence>
<comment type="catalytic activity">
    <reaction evidence="4">
        <text>a 5'-end (N(7)-methyl 5'-triphosphoguanosine)-ribonucleoside in snoRNA + S-adenosyl-L-methionine = a 5'-end (N(2),N(7)-dimethyl 5'-triphosphoguanosine)-ribonucleoside in snoRNA + S-adenosyl-L-homocysteine + H(+)</text>
        <dbReference type="Rhea" id="RHEA:78475"/>
        <dbReference type="Rhea" id="RHEA-COMP:19086"/>
        <dbReference type="Rhea" id="RHEA-COMP:19088"/>
        <dbReference type="ChEBI" id="CHEBI:15378"/>
        <dbReference type="ChEBI" id="CHEBI:57856"/>
        <dbReference type="ChEBI" id="CHEBI:59789"/>
        <dbReference type="ChEBI" id="CHEBI:156461"/>
        <dbReference type="ChEBI" id="CHEBI:172880"/>
    </reaction>
    <physiologicalReaction direction="left-to-right" evidence="4">
        <dbReference type="Rhea" id="RHEA:78476"/>
    </physiologicalReaction>
</comment>
<evidence type="ECO:0000256" key="5">
    <source>
        <dbReference type="ARBA" id="ARBA00048763"/>
    </source>
</evidence>
<evidence type="ECO:0000256" key="7">
    <source>
        <dbReference type="ARBA" id="ARBA00049790"/>
    </source>
</evidence>
<name>A0A077QZC5_9BASI</name>
<reference evidence="9" key="1">
    <citation type="journal article" date="2014" name="Genome Biol. Evol.">
        <title>Gene Loss Rather Than Gene Gain Is Associated with a Host Jump from Monocots to Dicots in the Smut Fungus Melanopsichium pennsylvanicum.</title>
        <authorList>
            <person name="Sharma R."/>
            <person name="Mishra B."/>
            <person name="Runge F."/>
            <person name="Thines M."/>
        </authorList>
    </citation>
    <scope>NUCLEOTIDE SEQUENCE</scope>
    <source>
        <strain evidence="9">4</strain>
    </source>
</reference>
<comment type="catalytic activity">
    <reaction evidence="5">
        <text>a 5'-end (N(2),N(7)-dimethyl 5'-triphosphoguanosine)-ribonucleoside in snRNA + S-adenosyl-L-methionine = a 5'-end (N(2),N(2),N(7)-trimethyl 5'-triphosphoguanosine)-ribonucleoside in snRNA + S-adenosyl-L-homocysteine + H(+)</text>
        <dbReference type="Rhea" id="RHEA:78479"/>
        <dbReference type="Rhea" id="RHEA-COMP:19087"/>
        <dbReference type="Rhea" id="RHEA-COMP:19089"/>
        <dbReference type="ChEBI" id="CHEBI:15378"/>
        <dbReference type="ChEBI" id="CHEBI:57856"/>
        <dbReference type="ChEBI" id="CHEBI:59789"/>
        <dbReference type="ChEBI" id="CHEBI:167623"/>
        <dbReference type="ChEBI" id="CHEBI:172880"/>
    </reaction>
    <physiologicalReaction direction="left-to-right" evidence="5">
        <dbReference type="Rhea" id="RHEA:78480"/>
    </physiologicalReaction>
</comment>
<evidence type="ECO:0000256" key="8">
    <source>
        <dbReference type="SAM" id="MobiDB-lite"/>
    </source>
</evidence>
<evidence type="ECO:0000256" key="2">
    <source>
        <dbReference type="ARBA" id="ARBA00025783"/>
    </source>
</evidence>
<feature type="region of interest" description="Disordered" evidence="8">
    <location>
        <begin position="187"/>
        <end position="225"/>
    </location>
</feature>
<dbReference type="GO" id="GO:0005634">
    <property type="term" value="C:nucleus"/>
    <property type="evidence" value="ECO:0007669"/>
    <property type="project" value="TreeGrafter"/>
</dbReference>
<dbReference type="EMBL" id="HG529521">
    <property type="protein sequence ID" value="CDI51857.1"/>
    <property type="molecule type" value="Genomic_DNA"/>
</dbReference>
<dbReference type="SUPFAM" id="SSF53335">
    <property type="entry name" value="S-adenosyl-L-methionine-dependent methyltransferases"/>
    <property type="match status" value="1"/>
</dbReference>
<dbReference type="Pfam" id="PF09445">
    <property type="entry name" value="Methyltransf_15"/>
    <property type="match status" value="2"/>
</dbReference>
<keyword evidence="9" id="KW-0808">Transferase</keyword>
<dbReference type="PANTHER" id="PTHR14741">
    <property type="entry name" value="S-ADENOSYLMETHIONINE-DEPENDENT METHYLTRANSFERASE RELATED"/>
    <property type="match status" value="1"/>
</dbReference>
<protein>
    <recommendedName>
        <fullName evidence="1">Trimethylguanosine synthase</fullName>
    </recommendedName>
    <alternativeName>
        <fullName evidence="7">Cap-specific guanine-N(2) methyltransferase</fullName>
    </alternativeName>
</protein>
<comment type="catalytic activity">
    <reaction evidence="3">
        <text>a 5'-end (N(2),N(7)-dimethyl 5'-triphosphoguanosine)-ribonucleoside in snoRNA + S-adenosyl-L-methionine = a 5'-end (N(2),N(2),N(7)-trimethyl 5'-triphosphoguanosine)-ribonucleoside in snoRNA + S-adenosyl-L-homocysteine + H(+)</text>
        <dbReference type="Rhea" id="RHEA:78507"/>
        <dbReference type="Rhea" id="RHEA-COMP:19088"/>
        <dbReference type="Rhea" id="RHEA-COMP:19090"/>
        <dbReference type="ChEBI" id="CHEBI:15378"/>
        <dbReference type="ChEBI" id="CHEBI:57856"/>
        <dbReference type="ChEBI" id="CHEBI:59789"/>
        <dbReference type="ChEBI" id="CHEBI:167623"/>
        <dbReference type="ChEBI" id="CHEBI:172880"/>
    </reaction>
    <physiologicalReaction direction="left-to-right" evidence="3">
        <dbReference type="Rhea" id="RHEA:78508"/>
    </physiologicalReaction>
</comment>